<accession>A0A1Q6FA90</accession>
<dbReference type="STRING" id="28117.BHV66_03485"/>
<dbReference type="InterPro" id="IPR039442">
    <property type="entry name" value="Mrr-like_dom"/>
</dbReference>
<sequence length="371" mass="43587">MIAPTQIRPPENWQDFELLCKKLWGEIWNCPDIIKRNGRSGQKQCGVDIYGTPNGSTEYYGIQCKGKDNYTHAQLTKKEIDAEITKAKNFKPALKAFYFATTAVKDAAIEEYIREKNVENITNGGFAIDIFSWEDIVDLLKEHRLTYNWYINNCQYADNSDVNISISLDDDDDALHPEYFRITQKYKLRERNYTEDIWASIIPPVSIFNQTSNVDYRWCDIYFEVSNIGSTTIDDYKIYIQIDNCQKLSCKVNYCNNYLMNQAVVASINDKIDRERELFETQWCNVLEFRPQQTRLLKNDFDNFTIGVKPEDNVEEIIVQWKLLSRDYQKDGKLTIPVKPRFEDNERIIYVDTPDELKPNEEIIEPKIVEE</sequence>
<name>A0A1Q6FA90_9BACT</name>
<evidence type="ECO:0000313" key="2">
    <source>
        <dbReference type="EMBL" id="OKY95642.1"/>
    </source>
</evidence>
<proteinExistence type="predicted"/>
<reference evidence="2 3" key="1">
    <citation type="journal article" date="2016" name="Nat. Biotechnol.">
        <title>Measurement of bacterial replication rates in microbial communities.</title>
        <authorList>
            <person name="Brown C.T."/>
            <person name="Olm M.R."/>
            <person name="Thomas B.C."/>
            <person name="Banfield J.F."/>
        </authorList>
    </citation>
    <scope>NUCLEOTIDE SEQUENCE [LARGE SCALE GENOMIC DNA]</scope>
    <source>
        <strain evidence="2">CAG:67_53_122</strain>
    </source>
</reference>
<dbReference type="EMBL" id="MNQH01000004">
    <property type="protein sequence ID" value="OKY95642.1"/>
    <property type="molecule type" value="Genomic_DNA"/>
</dbReference>
<dbReference type="Proteomes" id="UP000187417">
    <property type="component" value="Unassembled WGS sequence"/>
</dbReference>
<evidence type="ECO:0000259" key="1">
    <source>
        <dbReference type="Pfam" id="PF13156"/>
    </source>
</evidence>
<dbReference type="RefSeq" id="WP_278339084.1">
    <property type="nucleotide sequence ID" value="NZ_CAJJWD010000011.1"/>
</dbReference>
<organism evidence="2 3">
    <name type="scientific">Alistipes putredinis</name>
    <dbReference type="NCBI Taxonomy" id="28117"/>
    <lineage>
        <taxon>Bacteria</taxon>
        <taxon>Pseudomonadati</taxon>
        <taxon>Bacteroidota</taxon>
        <taxon>Bacteroidia</taxon>
        <taxon>Bacteroidales</taxon>
        <taxon>Rikenellaceae</taxon>
        <taxon>Alistipes</taxon>
    </lineage>
</organism>
<feature type="domain" description="Mrr-like" evidence="1">
    <location>
        <begin position="21"/>
        <end position="116"/>
    </location>
</feature>
<comment type="caution">
    <text evidence="2">The sequence shown here is derived from an EMBL/GenBank/DDBJ whole genome shotgun (WGS) entry which is preliminary data.</text>
</comment>
<dbReference type="AlphaFoldDB" id="A0A1Q6FA90"/>
<dbReference type="Pfam" id="PF13156">
    <property type="entry name" value="Mrr_cat_2"/>
    <property type="match status" value="1"/>
</dbReference>
<evidence type="ECO:0000313" key="3">
    <source>
        <dbReference type="Proteomes" id="UP000187417"/>
    </source>
</evidence>
<gene>
    <name evidence="2" type="ORF">BHV66_03485</name>
</gene>
<protein>
    <recommendedName>
        <fullName evidence="1">Mrr-like domain-containing protein</fullName>
    </recommendedName>
</protein>